<evidence type="ECO:0000256" key="6">
    <source>
        <dbReference type="ARBA" id="ARBA00022833"/>
    </source>
</evidence>
<dbReference type="GO" id="GO:0003677">
    <property type="term" value="F:DNA binding"/>
    <property type="evidence" value="ECO:0007669"/>
    <property type="project" value="UniProtKB-KW"/>
</dbReference>
<feature type="domain" description="C2H2-type" evidence="13">
    <location>
        <begin position="390"/>
        <end position="417"/>
    </location>
</feature>
<keyword evidence="4" id="KW-0677">Repeat</keyword>
<keyword evidence="16" id="KW-1185">Reference proteome</keyword>
<feature type="domain" description="C2H2-type" evidence="13">
    <location>
        <begin position="276"/>
        <end position="304"/>
    </location>
</feature>
<dbReference type="PROSITE" id="PS51915">
    <property type="entry name" value="ZAD"/>
    <property type="match status" value="1"/>
</dbReference>
<comment type="subcellular location">
    <subcellularLocation>
        <location evidence="1">Nucleus</location>
    </subcellularLocation>
</comment>
<dbReference type="PANTHER" id="PTHR24399">
    <property type="entry name" value="ZINC FINGER AND BTB DOMAIN-CONTAINING"/>
    <property type="match status" value="1"/>
</dbReference>
<evidence type="ECO:0000256" key="7">
    <source>
        <dbReference type="ARBA" id="ARBA00023015"/>
    </source>
</evidence>
<evidence type="ECO:0000259" key="13">
    <source>
        <dbReference type="PROSITE" id="PS50157"/>
    </source>
</evidence>
<comment type="caution">
    <text evidence="15">The sequence shown here is derived from an EMBL/GenBank/DDBJ whole genome shotgun (WGS) entry which is preliminary data.</text>
</comment>
<gene>
    <name evidence="15" type="ORF">HHI36_021659</name>
</gene>
<dbReference type="InterPro" id="IPR013087">
    <property type="entry name" value="Znf_C2H2_type"/>
</dbReference>
<evidence type="ECO:0000256" key="10">
    <source>
        <dbReference type="ARBA" id="ARBA00023242"/>
    </source>
</evidence>
<reference evidence="15 16" key="1">
    <citation type="journal article" date="2021" name="BMC Biol.">
        <title>Horizontally acquired antibacterial genes associated with adaptive radiation of ladybird beetles.</title>
        <authorList>
            <person name="Li H.S."/>
            <person name="Tang X.F."/>
            <person name="Huang Y.H."/>
            <person name="Xu Z.Y."/>
            <person name="Chen M.L."/>
            <person name="Du X.Y."/>
            <person name="Qiu B.Y."/>
            <person name="Chen P.T."/>
            <person name="Zhang W."/>
            <person name="Slipinski A."/>
            <person name="Escalona H.E."/>
            <person name="Waterhouse R.M."/>
            <person name="Zwick A."/>
            <person name="Pang H."/>
        </authorList>
    </citation>
    <scope>NUCLEOTIDE SEQUENCE [LARGE SCALE GENOMIC DNA]</scope>
    <source>
        <strain evidence="15">SYSU2018</strain>
    </source>
</reference>
<evidence type="ECO:0000256" key="3">
    <source>
        <dbReference type="ARBA" id="ARBA00022723"/>
    </source>
</evidence>
<dbReference type="Gene3D" id="3.40.1800.20">
    <property type="match status" value="1"/>
</dbReference>
<dbReference type="SMART" id="SM00355">
    <property type="entry name" value="ZnF_C2H2"/>
    <property type="match status" value="10"/>
</dbReference>
<evidence type="ECO:0000313" key="15">
    <source>
        <dbReference type="EMBL" id="KAL3271161.1"/>
    </source>
</evidence>
<keyword evidence="9" id="KW-0804">Transcription</keyword>
<feature type="domain" description="C2H2-type" evidence="13">
    <location>
        <begin position="361"/>
        <end position="389"/>
    </location>
</feature>
<evidence type="ECO:0000313" key="16">
    <source>
        <dbReference type="Proteomes" id="UP001516400"/>
    </source>
</evidence>
<evidence type="ECO:0000256" key="8">
    <source>
        <dbReference type="ARBA" id="ARBA00023125"/>
    </source>
</evidence>
<dbReference type="InterPro" id="IPR012934">
    <property type="entry name" value="Znf_AD"/>
</dbReference>
<evidence type="ECO:0000259" key="14">
    <source>
        <dbReference type="PROSITE" id="PS51915"/>
    </source>
</evidence>
<evidence type="ECO:0000256" key="5">
    <source>
        <dbReference type="ARBA" id="ARBA00022771"/>
    </source>
</evidence>
<dbReference type="Pfam" id="PF07776">
    <property type="entry name" value="zf-AD"/>
    <property type="match status" value="1"/>
</dbReference>
<evidence type="ECO:0000256" key="4">
    <source>
        <dbReference type="ARBA" id="ARBA00022737"/>
    </source>
</evidence>
<dbReference type="Proteomes" id="UP001516400">
    <property type="component" value="Unassembled WGS sequence"/>
</dbReference>
<protein>
    <submittedName>
        <fullName evidence="15">Uncharacterized protein</fullName>
    </submittedName>
</protein>
<dbReference type="PROSITE" id="PS50157">
    <property type="entry name" value="ZINC_FINGER_C2H2_2"/>
    <property type="match status" value="7"/>
</dbReference>
<dbReference type="EMBL" id="JABFTP020000042">
    <property type="protein sequence ID" value="KAL3271161.1"/>
    <property type="molecule type" value="Genomic_DNA"/>
</dbReference>
<comment type="similarity">
    <text evidence="2">Belongs to the krueppel C2H2-type zinc-finger protein family.</text>
</comment>
<dbReference type="FunFam" id="3.30.160.60:FF:002343">
    <property type="entry name" value="Zinc finger protein 33A"/>
    <property type="match status" value="1"/>
</dbReference>
<name>A0ABD2MXK6_9CUCU</name>
<dbReference type="SMART" id="SM00868">
    <property type="entry name" value="zf-AD"/>
    <property type="match status" value="2"/>
</dbReference>
<accession>A0ABD2MXK6</accession>
<dbReference type="PROSITE" id="PS00028">
    <property type="entry name" value="ZINC_FINGER_C2H2_1"/>
    <property type="match status" value="5"/>
</dbReference>
<evidence type="ECO:0000256" key="11">
    <source>
        <dbReference type="PROSITE-ProRule" id="PRU00042"/>
    </source>
</evidence>
<dbReference type="Gene3D" id="3.30.160.60">
    <property type="entry name" value="Classic Zinc Finger"/>
    <property type="match status" value="7"/>
</dbReference>
<evidence type="ECO:0000256" key="12">
    <source>
        <dbReference type="PROSITE-ProRule" id="PRU01263"/>
    </source>
</evidence>
<organism evidence="15 16">
    <name type="scientific">Cryptolaemus montrouzieri</name>
    <dbReference type="NCBI Taxonomy" id="559131"/>
    <lineage>
        <taxon>Eukaryota</taxon>
        <taxon>Metazoa</taxon>
        <taxon>Ecdysozoa</taxon>
        <taxon>Arthropoda</taxon>
        <taxon>Hexapoda</taxon>
        <taxon>Insecta</taxon>
        <taxon>Pterygota</taxon>
        <taxon>Neoptera</taxon>
        <taxon>Endopterygota</taxon>
        <taxon>Coleoptera</taxon>
        <taxon>Polyphaga</taxon>
        <taxon>Cucujiformia</taxon>
        <taxon>Coccinelloidea</taxon>
        <taxon>Coccinellidae</taxon>
        <taxon>Scymninae</taxon>
        <taxon>Scymnini</taxon>
        <taxon>Cryptolaemus</taxon>
    </lineage>
</organism>
<dbReference type="GO" id="GO:0008270">
    <property type="term" value="F:zinc ion binding"/>
    <property type="evidence" value="ECO:0007669"/>
    <property type="project" value="UniProtKB-UniRule"/>
</dbReference>
<dbReference type="GO" id="GO:0006355">
    <property type="term" value="P:regulation of DNA-templated transcription"/>
    <property type="evidence" value="ECO:0007669"/>
    <property type="project" value="UniProtKB-ARBA"/>
</dbReference>
<feature type="domain" description="ZAD" evidence="14">
    <location>
        <begin position="1"/>
        <end position="71"/>
    </location>
</feature>
<keyword evidence="6 12" id="KW-0862">Zinc</keyword>
<feature type="binding site" evidence="12">
    <location>
        <position position="3"/>
    </location>
    <ligand>
        <name>Zn(2+)</name>
        <dbReference type="ChEBI" id="CHEBI:29105"/>
    </ligand>
</feature>
<evidence type="ECO:0000256" key="1">
    <source>
        <dbReference type="ARBA" id="ARBA00004123"/>
    </source>
</evidence>
<dbReference type="AlphaFoldDB" id="A0ABD2MXK6"/>
<dbReference type="GO" id="GO:0005634">
    <property type="term" value="C:nucleus"/>
    <property type="evidence" value="ECO:0007669"/>
    <property type="project" value="UniProtKB-SubCell"/>
</dbReference>
<keyword evidence="10" id="KW-0539">Nucleus</keyword>
<feature type="binding site" evidence="12">
    <location>
        <position position="47"/>
    </location>
    <ligand>
        <name>Zn(2+)</name>
        <dbReference type="ChEBI" id="CHEBI:29105"/>
    </ligand>
</feature>
<dbReference type="FunFam" id="3.30.160.60:FF:001506">
    <property type="entry name" value="Zinc finger protein"/>
    <property type="match status" value="1"/>
</dbReference>
<dbReference type="SUPFAM" id="SSF57667">
    <property type="entry name" value="beta-beta-alpha zinc fingers"/>
    <property type="match status" value="5"/>
</dbReference>
<dbReference type="Pfam" id="PF00096">
    <property type="entry name" value="zf-C2H2"/>
    <property type="match status" value="5"/>
</dbReference>
<keyword evidence="8" id="KW-0238">DNA-binding</keyword>
<keyword evidence="5 11" id="KW-0863">Zinc-finger</keyword>
<keyword evidence="3 12" id="KW-0479">Metal-binding</keyword>
<feature type="domain" description="C2H2-type" evidence="13">
    <location>
        <begin position="333"/>
        <end position="360"/>
    </location>
</feature>
<evidence type="ECO:0000256" key="2">
    <source>
        <dbReference type="ARBA" id="ARBA00006991"/>
    </source>
</evidence>
<dbReference type="PANTHER" id="PTHR24399:SF23">
    <property type="entry name" value="C2H2-TYPE DOMAIN-CONTAINING PROTEIN"/>
    <property type="match status" value="1"/>
</dbReference>
<keyword evidence="7" id="KW-0805">Transcription regulation</keyword>
<feature type="binding site" evidence="12">
    <location>
        <position position="44"/>
    </location>
    <ligand>
        <name>Zn(2+)</name>
        <dbReference type="ChEBI" id="CHEBI:29105"/>
    </ligand>
</feature>
<feature type="binding site" evidence="12">
    <location>
        <position position="6"/>
    </location>
    <ligand>
        <name>Zn(2+)</name>
        <dbReference type="ChEBI" id="CHEBI:29105"/>
    </ligand>
</feature>
<dbReference type="InterPro" id="IPR036236">
    <property type="entry name" value="Znf_C2H2_sf"/>
</dbReference>
<feature type="domain" description="C2H2-type" evidence="13">
    <location>
        <begin position="418"/>
        <end position="440"/>
    </location>
</feature>
<dbReference type="SUPFAM" id="SSF57716">
    <property type="entry name" value="Glucocorticoid receptor-like (DNA-binding domain)"/>
    <property type="match status" value="1"/>
</dbReference>
<feature type="domain" description="C2H2-type" evidence="13">
    <location>
        <begin position="305"/>
        <end position="332"/>
    </location>
</feature>
<sequence length="473" mass="55679">MSCRLCLKRSDGISFSSNDVLQTKIKECLAIDVNEHKELPNKICYACKDKLEEFLAFREFSYTANRILQNALKTNTLHIFLGNNKNIHKRDDDTQVCEQNNQCIKVDSDSDVGEIILEETSDLDCMLSEYESYKKVMTECKTESDEFDVERESFYQEEDTEQLEPYFICKLCEKEFTTKKEFTYHENICSWSPNKSNFKCYVCEDFYNTKEELIDHVKSHISNDLKAKHDIDTILNYDKKSKEHEQFEDKVKCPVCSKVMLEQSLKPHLIKHTDRFKCPNCPARSSSKANLWVHIKSFHTNIRDHVCHLCSKSFAHAALLKIHLKSHSNERLYKCNLCNYAGRTSSALRTHNHTHKTERPHLCDLCAKTFRTISELRIHMRRTHVGERKFKCKECSQSFFQRHKLNVHMRIHTGDKPYVCEVCNKKFRRSDALKEHIRTHEKVIHKCEECSKEFLSKKSFKMHICKLMPSISV</sequence>
<proteinExistence type="inferred from homology"/>
<feature type="domain" description="C2H2-type" evidence="13">
    <location>
        <begin position="198"/>
        <end position="225"/>
    </location>
</feature>
<evidence type="ECO:0000256" key="9">
    <source>
        <dbReference type="ARBA" id="ARBA00023163"/>
    </source>
</evidence>